<dbReference type="PANTHER" id="PTHR11739:SF4">
    <property type="entry name" value="CITRATE SYNTHASE, PEROXISOMAL"/>
    <property type="match status" value="1"/>
</dbReference>
<dbReference type="InterPro" id="IPR036969">
    <property type="entry name" value="Citrate_synthase_sf"/>
</dbReference>
<dbReference type="GO" id="GO:0005975">
    <property type="term" value="P:carbohydrate metabolic process"/>
    <property type="evidence" value="ECO:0007669"/>
    <property type="project" value="TreeGrafter"/>
</dbReference>
<protein>
    <recommendedName>
        <fullName evidence="6">Citrate synthase</fullName>
    </recommendedName>
</protein>
<dbReference type="RefSeq" id="WP_147147647.1">
    <property type="nucleotide sequence ID" value="NZ_BJXN01000010.1"/>
</dbReference>
<gene>
    <name evidence="8" type="ORF">ODE01S_15870</name>
</gene>
<dbReference type="InterPro" id="IPR002020">
    <property type="entry name" value="Citrate_synthase"/>
</dbReference>
<organism evidence="8 9">
    <name type="scientific">Oceanithermus desulfurans NBRC 100063</name>
    <dbReference type="NCBI Taxonomy" id="1227550"/>
    <lineage>
        <taxon>Bacteria</taxon>
        <taxon>Thermotogati</taxon>
        <taxon>Deinococcota</taxon>
        <taxon>Deinococci</taxon>
        <taxon>Thermales</taxon>
        <taxon>Thermaceae</taxon>
        <taxon>Oceanithermus</taxon>
    </lineage>
</organism>
<feature type="active site" evidence="7">
    <location>
        <position position="261"/>
    </location>
</feature>
<proteinExistence type="inferred from homology"/>
<reference evidence="8 9" key="1">
    <citation type="submission" date="2019-07" db="EMBL/GenBank/DDBJ databases">
        <title>Whole genome shotgun sequence of Oceanithermus desulfurans NBRC 100063.</title>
        <authorList>
            <person name="Hosoyama A."/>
            <person name="Uohara A."/>
            <person name="Ohji S."/>
            <person name="Ichikawa N."/>
        </authorList>
    </citation>
    <scope>NUCLEOTIDE SEQUENCE [LARGE SCALE GENOMIC DNA]</scope>
    <source>
        <strain evidence="8 9">NBRC 100063</strain>
    </source>
</reference>
<dbReference type="CDD" id="cd06118">
    <property type="entry name" value="citrate_synt_like_1"/>
    <property type="match status" value="1"/>
</dbReference>
<dbReference type="InterPro" id="IPR011278">
    <property type="entry name" value="2-MeCitrate/Citrate_synth_II"/>
</dbReference>
<dbReference type="PANTHER" id="PTHR11739">
    <property type="entry name" value="CITRATE SYNTHASE"/>
    <property type="match status" value="1"/>
</dbReference>
<dbReference type="Proteomes" id="UP000321827">
    <property type="component" value="Unassembled WGS sequence"/>
</dbReference>
<dbReference type="UniPathway" id="UPA00223"/>
<comment type="similarity">
    <text evidence="2 6">Belongs to the citrate synthase family.</text>
</comment>
<evidence type="ECO:0000256" key="4">
    <source>
        <dbReference type="ARBA" id="ARBA00022679"/>
    </source>
</evidence>
<comment type="catalytic activity">
    <reaction evidence="5">
        <text>oxaloacetate + acetyl-CoA + H2O = citrate + CoA + H(+)</text>
        <dbReference type="Rhea" id="RHEA:16845"/>
        <dbReference type="ChEBI" id="CHEBI:15377"/>
        <dbReference type="ChEBI" id="CHEBI:15378"/>
        <dbReference type="ChEBI" id="CHEBI:16452"/>
        <dbReference type="ChEBI" id="CHEBI:16947"/>
        <dbReference type="ChEBI" id="CHEBI:57287"/>
        <dbReference type="ChEBI" id="CHEBI:57288"/>
        <dbReference type="EC" id="2.3.3.16"/>
    </reaction>
</comment>
<evidence type="ECO:0000256" key="7">
    <source>
        <dbReference type="PIRSR" id="PIRSR001369-1"/>
    </source>
</evidence>
<comment type="pathway">
    <text evidence="1">Carbohydrate metabolism; tricarboxylic acid cycle.</text>
</comment>
<dbReference type="SUPFAM" id="SSF48256">
    <property type="entry name" value="Citrate synthase"/>
    <property type="match status" value="1"/>
</dbReference>
<comment type="caution">
    <text evidence="8">The sequence shown here is derived from an EMBL/GenBank/DDBJ whole genome shotgun (WGS) entry which is preliminary data.</text>
</comment>
<name>A0A511RKH8_9DEIN</name>
<dbReference type="InterPro" id="IPR016143">
    <property type="entry name" value="Citrate_synth-like_sm_a-sub"/>
</dbReference>
<evidence type="ECO:0000256" key="5">
    <source>
        <dbReference type="ARBA" id="ARBA00049288"/>
    </source>
</evidence>
<dbReference type="Gene3D" id="1.10.230.10">
    <property type="entry name" value="Cytochrome P450-Terp, domain 2"/>
    <property type="match status" value="1"/>
</dbReference>
<evidence type="ECO:0000256" key="2">
    <source>
        <dbReference type="ARBA" id="ARBA00010566"/>
    </source>
</evidence>
<dbReference type="GO" id="GO:0006099">
    <property type="term" value="P:tricarboxylic acid cycle"/>
    <property type="evidence" value="ECO:0007669"/>
    <property type="project" value="UniProtKB-UniPathway"/>
</dbReference>
<keyword evidence="3" id="KW-0816">Tricarboxylic acid cycle</keyword>
<dbReference type="Gene3D" id="1.10.580.10">
    <property type="entry name" value="Citrate Synthase, domain 1"/>
    <property type="match status" value="1"/>
</dbReference>
<dbReference type="GO" id="GO:0005829">
    <property type="term" value="C:cytosol"/>
    <property type="evidence" value="ECO:0007669"/>
    <property type="project" value="TreeGrafter"/>
</dbReference>
<evidence type="ECO:0000256" key="3">
    <source>
        <dbReference type="ARBA" id="ARBA00022532"/>
    </source>
</evidence>
<sequence>MAEAEIARGLEGVVFTETELSFIDGQNGRLYYLGYPIQELAEHSSFEEVSYLLLHKRLPTADELAVFKEKLVKNRSIAVEKVASFADYPRTAHPMASLRTAISELGLFDPTEEDTSFDSLYEKSVSLISKFATVTAAIKRLREGHMPIEPDPELSHAANFYYMLNGKRPSPEQEKLLDVALILHAEHGMNASTFTALAVHSTASDIYSSIVAAVGALKGPRHGGANEQVMKMVQEIGKPEAARGWVQGKLANKERIMGMGHRVYKALDPRAVILKKYAEIVAKAHGKSTEYEILTIVEEEAGKVLNPRGIYPNVDFYSGVVYSDLGIPTEFFTPVFAVARISGWTAHILEYARMDNRLLRPKAKFVGELDRKYVPIDQR</sequence>
<dbReference type="InterPro" id="IPR024176">
    <property type="entry name" value="Citrate_synthase_bac-typ"/>
</dbReference>
<dbReference type="PIRSF" id="PIRSF001369">
    <property type="entry name" value="Citrate_synth"/>
    <property type="match status" value="1"/>
</dbReference>
<evidence type="ECO:0000256" key="1">
    <source>
        <dbReference type="ARBA" id="ARBA00005163"/>
    </source>
</evidence>
<evidence type="ECO:0000256" key="6">
    <source>
        <dbReference type="PIRNR" id="PIRNR001369"/>
    </source>
</evidence>
<feature type="active site" evidence="7">
    <location>
        <position position="315"/>
    </location>
</feature>
<dbReference type="InterPro" id="IPR016142">
    <property type="entry name" value="Citrate_synth-like_lrg_a-sub"/>
</dbReference>
<dbReference type="PRINTS" id="PR00143">
    <property type="entry name" value="CITRTSNTHASE"/>
</dbReference>
<dbReference type="Pfam" id="PF00285">
    <property type="entry name" value="Citrate_synt"/>
    <property type="match status" value="1"/>
</dbReference>
<dbReference type="GO" id="GO:0036440">
    <property type="term" value="F:citrate synthase activity"/>
    <property type="evidence" value="ECO:0007669"/>
    <property type="project" value="UniProtKB-EC"/>
</dbReference>
<keyword evidence="4 6" id="KW-0808">Transferase</keyword>
<dbReference type="NCBIfam" id="TIGR01800">
    <property type="entry name" value="cit_synth_II"/>
    <property type="match status" value="1"/>
</dbReference>
<evidence type="ECO:0000313" key="8">
    <source>
        <dbReference type="EMBL" id="GEM90153.1"/>
    </source>
</evidence>
<dbReference type="OrthoDB" id="9800864at2"/>
<evidence type="ECO:0000313" key="9">
    <source>
        <dbReference type="Proteomes" id="UP000321827"/>
    </source>
</evidence>
<dbReference type="AlphaFoldDB" id="A0A511RKH8"/>
<dbReference type="EMBL" id="BJXN01000010">
    <property type="protein sequence ID" value="GEM90153.1"/>
    <property type="molecule type" value="Genomic_DNA"/>
</dbReference>
<accession>A0A511RKH8</accession>